<proteinExistence type="predicted"/>
<protein>
    <submittedName>
        <fullName evidence="1">Uncharacterized protein</fullName>
    </submittedName>
</protein>
<evidence type="ECO:0000313" key="1">
    <source>
        <dbReference type="EMBL" id="JAH52754.1"/>
    </source>
</evidence>
<reference evidence="1" key="2">
    <citation type="journal article" date="2015" name="Fish Shellfish Immunol.">
        <title>Early steps in the European eel (Anguilla anguilla)-Vibrio vulnificus interaction in the gills: Role of the RtxA13 toxin.</title>
        <authorList>
            <person name="Callol A."/>
            <person name="Pajuelo D."/>
            <person name="Ebbesson L."/>
            <person name="Teles M."/>
            <person name="MacKenzie S."/>
            <person name="Amaro C."/>
        </authorList>
    </citation>
    <scope>NUCLEOTIDE SEQUENCE</scope>
</reference>
<sequence length="8" mass="1030">MVERYADF</sequence>
<dbReference type="EMBL" id="GBXM01055823">
    <property type="protein sequence ID" value="JAH52754.1"/>
    <property type="molecule type" value="Transcribed_RNA"/>
</dbReference>
<organism evidence="1">
    <name type="scientific">Anguilla anguilla</name>
    <name type="common">European freshwater eel</name>
    <name type="synonym">Muraena anguilla</name>
    <dbReference type="NCBI Taxonomy" id="7936"/>
    <lineage>
        <taxon>Eukaryota</taxon>
        <taxon>Metazoa</taxon>
        <taxon>Chordata</taxon>
        <taxon>Craniata</taxon>
        <taxon>Vertebrata</taxon>
        <taxon>Euteleostomi</taxon>
        <taxon>Actinopterygii</taxon>
        <taxon>Neopterygii</taxon>
        <taxon>Teleostei</taxon>
        <taxon>Anguilliformes</taxon>
        <taxon>Anguillidae</taxon>
        <taxon>Anguilla</taxon>
    </lineage>
</organism>
<name>A0A0E9TGH7_ANGAN</name>
<accession>A0A0E9TGH7</accession>
<reference evidence="1" key="1">
    <citation type="submission" date="2014-11" db="EMBL/GenBank/DDBJ databases">
        <authorList>
            <person name="Amaro Gonzalez C."/>
        </authorList>
    </citation>
    <scope>NUCLEOTIDE SEQUENCE</scope>
</reference>